<protein>
    <recommendedName>
        <fullName evidence="2">Peptidase C45 hydrolase domain-containing protein</fullName>
    </recommendedName>
</protein>
<keyword evidence="4" id="KW-1185">Reference proteome</keyword>
<comment type="caution">
    <text evidence="3">The sequence shown here is derived from an EMBL/GenBank/DDBJ whole genome shotgun (WGS) entry which is preliminary data.</text>
</comment>
<dbReference type="Proteomes" id="UP000539111">
    <property type="component" value="Unassembled WGS sequence"/>
</dbReference>
<dbReference type="PANTHER" id="PTHR34180:SF1">
    <property type="entry name" value="BETA-ALANYL-DOPAMINE_CARCININE HYDROLASE"/>
    <property type="match status" value="1"/>
</dbReference>
<sequence length="382" mass="41913">MRTVHENEIAGIRWIHVTGERRTVFRELGSHMSNEIRSVQAAMPETDGLRRWAETQDGQQRLEQLVSATSQHHVSELAELEALATGSGVSYQDLLLANLRGDIGVPDGTGCSDLAWRGTGAFIAHNEDGAPALRDHLTLVTLHIDGDAPVTAQWYPGFLPSNAFAANGHGLAWGINHIQVRKPAVAAGRHFVARALQQCTTIDAVVDYLRQTPSAGGFTYTIAEQATGRIVVVEAAGQQIDVHDVPPRSLAWHTNHLRRLPHEIDRDTCEADSTSPTRQLGSYDESTRRGATLQRITAPRHEPDLDWFVDHLTTKPESGGVLRTAAGDDPLMTLCTIAIDLANKQVAIKGNNRPRESIDFNDLTTDVPYYERDPSTRLVSPT</sequence>
<evidence type="ECO:0000256" key="1">
    <source>
        <dbReference type="SAM" id="MobiDB-lite"/>
    </source>
</evidence>
<proteinExistence type="predicted"/>
<dbReference type="EMBL" id="JACBZP010000001">
    <property type="protein sequence ID" value="NYI68797.1"/>
    <property type="molecule type" value="Genomic_DNA"/>
</dbReference>
<reference evidence="3 4" key="1">
    <citation type="submission" date="2020-07" db="EMBL/GenBank/DDBJ databases">
        <title>Sequencing the genomes of 1000 actinobacteria strains.</title>
        <authorList>
            <person name="Klenk H.-P."/>
        </authorList>
    </citation>
    <scope>NUCLEOTIDE SEQUENCE [LARGE SCALE GENOMIC DNA]</scope>
    <source>
        <strain evidence="3 4">DSM 26341</strain>
    </source>
</reference>
<gene>
    <name evidence="3" type="ORF">BJY26_003103</name>
</gene>
<feature type="region of interest" description="Disordered" evidence="1">
    <location>
        <begin position="265"/>
        <end position="290"/>
    </location>
</feature>
<dbReference type="Pfam" id="PF03417">
    <property type="entry name" value="AAT"/>
    <property type="match status" value="1"/>
</dbReference>
<dbReference type="InterPro" id="IPR047794">
    <property type="entry name" value="C45_proenzyme-like"/>
</dbReference>
<dbReference type="Gene3D" id="3.60.60.10">
    <property type="entry name" value="Penicillin V Acylase, Chain A"/>
    <property type="match status" value="1"/>
</dbReference>
<evidence type="ECO:0000313" key="3">
    <source>
        <dbReference type="EMBL" id="NYI68797.1"/>
    </source>
</evidence>
<evidence type="ECO:0000259" key="2">
    <source>
        <dbReference type="Pfam" id="PF03417"/>
    </source>
</evidence>
<name>A0A7Z0IIW8_9MICO</name>
<dbReference type="NCBIfam" id="NF040521">
    <property type="entry name" value="C45_proenzyme"/>
    <property type="match status" value="1"/>
</dbReference>
<evidence type="ECO:0000313" key="4">
    <source>
        <dbReference type="Proteomes" id="UP000539111"/>
    </source>
</evidence>
<dbReference type="AlphaFoldDB" id="A0A7Z0IIW8"/>
<dbReference type="PANTHER" id="PTHR34180">
    <property type="entry name" value="PEPTIDASE C45"/>
    <property type="match status" value="1"/>
</dbReference>
<organism evidence="3 4">
    <name type="scientific">Spelaeicoccus albus</name>
    <dbReference type="NCBI Taxonomy" id="1280376"/>
    <lineage>
        <taxon>Bacteria</taxon>
        <taxon>Bacillati</taxon>
        <taxon>Actinomycetota</taxon>
        <taxon>Actinomycetes</taxon>
        <taxon>Micrococcales</taxon>
        <taxon>Brevibacteriaceae</taxon>
        <taxon>Spelaeicoccus</taxon>
    </lineage>
</organism>
<dbReference type="InterPro" id="IPR047801">
    <property type="entry name" value="Peptidase_C45"/>
</dbReference>
<accession>A0A7Z0IIW8</accession>
<feature type="domain" description="Peptidase C45 hydrolase" evidence="2">
    <location>
        <begin position="119"/>
        <end position="348"/>
    </location>
</feature>
<dbReference type="InterPro" id="IPR005079">
    <property type="entry name" value="Peptidase_C45_hydrolase"/>
</dbReference>
<dbReference type="RefSeq" id="WP_179429091.1">
    <property type="nucleotide sequence ID" value="NZ_JACBZP010000001.1"/>
</dbReference>
<feature type="compositionally biased region" description="Polar residues" evidence="1">
    <location>
        <begin position="271"/>
        <end position="280"/>
    </location>
</feature>